<dbReference type="EMBL" id="CM037621">
    <property type="protein sequence ID" value="KAH8001456.1"/>
    <property type="molecule type" value="Genomic_DNA"/>
</dbReference>
<organism evidence="1 2">
    <name type="scientific">Sphaerodactylus townsendi</name>
    <dbReference type="NCBI Taxonomy" id="933632"/>
    <lineage>
        <taxon>Eukaryota</taxon>
        <taxon>Metazoa</taxon>
        <taxon>Chordata</taxon>
        <taxon>Craniata</taxon>
        <taxon>Vertebrata</taxon>
        <taxon>Euteleostomi</taxon>
        <taxon>Lepidosauria</taxon>
        <taxon>Squamata</taxon>
        <taxon>Bifurcata</taxon>
        <taxon>Gekkota</taxon>
        <taxon>Sphaerodactylidae</taxon>
        <taxon>Sphaerodactylus</taxon>
    </lineage>
</organism>
<comment type="caution">
    <text evidence="1">The sequence shown here is derived from an EMBL/GenBank/DDBJ whole genome shotgun (WGS) entry which is preliminary data.</text>
</comment>
<proteinExistence type="predicted"/>
<name>A0ACB8F893_9SAUR</name>
<evidence type="ECO:0000313" key="2">
    <source>
        <dbReference type="Proteomes" id="UP000827872"/>
    </source>
</evidence>
<gene>
    <name evidence="1" type="primary">BICC1</name>
    <name evidence="1" type="ORF">K3G42_008049</name>
</gene>
<dbReference type="Proteomes" id="UP000827872">
    <property type="component" value="Linkage Group LG08"/>
</dbReference>
<evidence type="ECO:0000313" key="1">
    <source>
        <dbReference type="EMBL" id="KAH8001456.1"/>
    </source>
</evidence>
<accession>A0ACB8F893</accession>
<sequence length="868" mass="94198">MKYEAKVTLIFTLYRWDALTLLQSNRVTLKMDVSHTEHSHVIGKGGNNIKKVMEETGCHIHFPDSNRNNQAEKSNQVSIAGQPAGVESARVRIRELLPLVLMFELPIAGILQPIPDPNSPTIQHISQTYNISVSFKQRSRTYGATVIIRGSQNNASAVKEGTAMLLEHLAGSLASAIPVSTQLDIAAQHHLFMMGRNGSNIKHIMQRTGAQIHFPDPNNPQKKSTVYLQGTIESVCLARQYLMGCLPLVLMFDMKEEIDVEPHFITQLMEQLDVFISIKPKPKQPSKSVIVKSVERNALNMYEARKCLLGLESSGVAIATSPSTVSCPVGLSCPGLDIVSSAGLGLTGLGLLGPTALSVNTSTTPNSLLNALNSSVSPLQSPSSGTPSPTLWASSIANTSATGFSAIPHLMIPSTAQATLTSILLSGVPNYSQNTPSPPPGLTPVDIHVNGIQTESKKSQTSLNGHVKTSAIKYSALSAASLGENVLSSNHNDPSRQSSSHNASEQVTTKANSGEGCNDAFVEVGMPRSPSHSASSSDLKQMISSSKPPCAKRQTVELLQGTKNSHLHTAERLLSDSELSASEGPVADKKAPGSERAAERAAAAQQNSERARLAPRTSYVNMQAFDYEQKKLLATKAMLKKPVVTEVRTPTNTWSGLGFSKSMPAETIKELRRANHVSYKPSMTITYEGSSMSLSRNSRSTWEAVAYSGNWRDHNGIGPVFQQFCLIHWQSKRKQNKSTEHYLSSSNYMDCISSLTGSNGCNLNSLFKGSDLPELFSKLGLGKYTDIFQQQEIDLQTFLTLTDQDLKELGITTFGARRKMLLAISELNKNRRKLFEPSSIRASFLEGGASGRLPRQYHSDIASVSGRW</sequence>
<reference evidence="1" key="1">
    <citation type="submission" date="2021-08" db="EMBL/GenBank/DDBJ databases">
        <title>The first chromosome-level gecko genome reveals the dynamic sex chromosomes of Neotropical dwarf geckos (Sphaerodactylidae: Sphaerodactylus).</title>
        <authorList>
            <person name="Pinto B.J."/>
            <person name="Keating S.E."/>
            <person name="Gamble T."/>
        </authorList>
    </citation>
    <scope>NUCLEOTIDE SEQUENCE</scope>
    <source>
        <strain evidence="1">TG3544</strain>
    </source>
</reference>
<keyword evidence="2" id="KW-1185">Reference proteome</keyword>
<protein>
    <submittedName>
        <fullName evidence="1">Protein bicaudal C 1</fullName>
    </submittedName>
</protein>